<comment type="caution">
    <text evidence="2">The sequence shown here is derived from an EMBL/GenBank/DDBJ whole genome shotgun (WGS) entry which is preliminary data.</text>
</comment>
<evidence type="ECO:0000313" key="3">
    <source>
        <dbReference type="Proteomes" id="UP001318860"/>
    </source>
</evidence>
<name>A0ABR0WWQ4_REHGL</name>
<gene>
    <name evidence="2" type="ORF">DH2020_014548</name>
</gene>
<proteinExistence type="predicted"/>
<dbReference type="PANTHER" id="PTHR35505:SF5">
    <property type="entry name" value="SUBSTRATE CARRIER FAMILY PROTEIN"/>
    <property type="match status" value="1"/>
</dbReference>
<feature type="compositionally biased region" description="Basic and acidic residues" evidence="1">
    <location>
        <begin position="487"/>
        <end position="498"/>
    </location>
</feature>
<accession>A0ABR0WWQ4</accession>
<organism evidence="2 3">
    <name type="scientific">Rehmannia glutinosa</name>
    <name type="common">Chinese foxglove</name>
    <dbReference type="NCBI Taxonomy" id="99300"/>
    <lineage>
        <taxon>Eukaryota</taxon>
        <taxon>Viridiplantae</taxon>
        <taxon>Streptophyta</taxon>
        <taxon>Embryophyta</taxon>
        <taxon>Tracheophyta</taxon>
        <taxon>Spermatophyta</taxon>
        <taxon>Magnoliopsida</taxon>
        <taxon>eudicotyledons</taxon>
        <taxon>Gunneridae</taxon>
        <taxon>Pentapetalae</taxon>
        <taxon>asterids</taxon>
        <taxon>lamiids</taxon>
        <taxon>Lamiales</taxon>
        <taxon>Orobanchaceae</taxon>
        <taxon>Rehmannieae</taxon>
        <taxon>Rehmannia</taxon>
    </lineage>
</organism>
<sequence>MASTLTGLRCHNIPHFVGKSYEIAINQSIEASYPPYNIPIPNIPPILRPSFNNSCKFKVDPPLESIWVYAALTFTRPSTAKTESFSRISDIKDLFQLIVSCSASCNSIKGIALVAPVIYNFHNFILDVYGFQLGSKKKEKLMEKSEVWPLEDLSSFWLVDNNGVEKNNPESLRTFFPLLSDDIVKKVSDEGCGMIDLAGFVIAEAFLLKLCRKIREEGFGEKMQNELRSWIVGSITGLRSSYFYVTLLSMLLDPVLPITSVMNHEHEDGLRKVLFDALILVEYFFLSPESLGKLPVEHAKRVILTKLLATHEAIELFREHGDQTKAIPYTNAFANSSLPNLIIKWIKSEIGNKFNPNKPTRSSPRAFLRWLINIENRGIKIFDDDMSKFRTAFNSEEALEQIADMEEGKQHDSDLLFYIDHKGQEEYVSEEDEKMKESMSAAFTAAAHSMQSNKGGRKRKTKDGEKKNQVKFVKYKAFDHSSLSGERCADPRSDHSDSGSDLENPSSDKDMK</sequence>
<dbReference type="EMBL" id="JABTTQ020000007">
    <property type="protein sequence ID" value="KAK6151913.1"/>
    <property type="molecule type" value="Genomic_DNA"/>
</dbReference>
<protein>
    <submittedName>
        <fullName evidence="2">Uncharacterized protein</fullName>
    </submittedName>
</protein>
<evidence type="ECO:0000313" key="2">
    <source>
        <dbReference type="EMBL" id="KAK6151913.1"/>
    </source>
</evidence>
<dbReference type="PANTHER" id="PTHR35505">
    <property type="entry name" value="OS01G0600300 PROTEIN"/>
    <property type="match status" value="1"/>
</dbReference>
<reference evidence="2 3" key="1">
    <citation type="journal article" date="2021" name="Comput. Struct. Biotechnol. J.">
        <title>De novo genome assembly of the potent medicinal plant Rehmannia glutinosa using nanopore technology.</title>
        <authorList>
            <person name="Ma L."/>
            <person name="Dong C."/>
            <person name="Song C."/>
            <person name="Wang X."/>
            <person name="Zheng X."/>
            <person name="Niu Y."/>
            <person name="Chen S."/>
            <person name="Feng W."/>
        </authorList>
    </citation>
    <scope>NUCLEOTIDE SEQUENCE [LARGE SCALE GENOMIC DNA]</scope>
    <source>
        <strain evidence="2">DH-2019</strain>
    </source>
</reference>
<keyword evidence="3" id="KW-1185">Reference proteome</keyword>
<feature type="region of interest" description="Disordered" evidence="1">
    <location>
        <begin position="446"/>
        <end position="512"/>
    </location>
</feature>
<evidence type="ECO:0000256" key="1">
    <source>
        <dbReference type="SAM" id="MobiDB-lite"/>
    </source>
</evidence>
<dbReference type="Proteomes" id="UP001318860">
    <property type="component" value="Unassembled WGS sequence"/>
</dbReference>